<gene>
    <name evidence="13" type="ORF">DCG82_07620</name>
</gene>
<comment type="caution">
    <text evidence="13">The sequence shown here is derived from an EMBL/GenBank/DDBJ whole genome shotgun (WGS) entry which is preliminary data.</text>
</comment>
<evidence type="ECO:0000256" key="9">
    <source>
        <dbReference type="ARBA" id="ARBA00030757"/>
    </source>
</evidence>
<reference evidence="13 14" key="1">
    <citation type="journal article" date="2018" name="Nat. Biotechnol.">
        <title>A standardized bacterial taxonomy based on genome phylogeny substantially revises the tree of life.</title>
        <authorList>
            <person name="Parks D.H."/>
            <person name="Chuvochina M."/>
            <person name="Waite D.W."/>
            <person name="Rinke C."/>
            <person name="Skarshewski A."/>
            <person name="Chaumeil P.A."/>
            <person name="Hugenholtz P."/>
        </authorList>
    </citation>
    <scope>NUCLEOTIDE SEQUENCE [LARGE SCALE GENOMIC DNA]</scope>
    <source>
        <strain evidence="13">UBA7921</strain>
    </source>
</reference>
<dbReference type="InterPro" id="IPR029063">
    <property type="entry name" value="SAM-dependent_MTases_sf"/>
</dbReference>
<dbReference type="PANTHER" id="PTHR11579">
    <property type="entry name" value="PROTEIN-L-ISOASPARTATE O-METHYLTRANSFERASE"/>
    <property type="match status" value="1"/>
</dbReference>
<keyword evidence="7" id="KW-0808">Transferase</keyword>
<dbReference type="EMBL" id="DMCX01000041">
    <property type="protein sequence ID" value="HAF08256.1"/>
    <property type="molecule type" value="Genomic_DNA"/>
</dbReference>
<dbReference type="SUPFAM" id="SSF53335">
    <property type="entry name" value="S-adenosyl-L-methionine-dependent methyltransferases"/>
    <property type="match status" value="1"/>
</dbReference>
<sequence>FRKLKLKEPEKNIVEGFLNVYRHHFTPFVYFEDEGVLRKENLNYSFLKDELLKKIYVDTPLVVLAEGDNVITTSSQPFVMALMLRDANVKEGGKILEIGTGSGYNSAILAYISKKEENVISVEINKKVADFALENLKRANFPKVKVINQDAGLGYSKESPYDSIIVTCGAPEIPFFDQLKDEGYLSIPLVTRGIETLVSFKREKDRMVGKMSIFVKFLHFEGVFSDKKQFSKRIQSLQRVVETYGKRREDLKEQLSDLVERENDSENVRSEKRRRRANFNFFVALSNEDAIMYESDVKGRENGYGLWNTLLKSSDNGLVILFDDEIVSWGSESVVERYISCYKKWKEFNSPELEDYTVEFYPEGNLSIGDEKVFKIKRKYGTTLFKLT</sequence>
<feature type="coiled-coil region" evidence="12">
    <location>
        <begin position="234"/>
        <end position="268"/>
    </location>
</feature>
<evidence type="ECO:0000256" key="6">
    <source>
        <dbReference type="ARBA" id="ARBA00022603"/>
    </source>
</evidence>
<evidence type="ECO:0000256" key="7">
    <source>
        <dbReference type="ARBA" id="ARBA00022679"/>
    </source>
</evidence>
<comment type="subcellular location">
    <subcellularLocation>
        <location evidence="1">Cytoplasm</location>
    </subcellularLocation>
</comment>
<dbReference type="CDD" id="cd02440">
    <property type="entry name" value="AdoMet_MTases"/>
    <property type="match status" value="1"/>
</dbReference>
<dbReference type="AlphaFoldDB" id="A0A348MMI0"/>
<evidence type="ECO:0000256" key="11">
    <source>
        <dbReference type="ARBA" id="ARBA00031350"/>
    </source>
</evidence>
<evidence type="ECO:0000313" key="14">
    <source>
        <dbReference type="Proteomes" id="UP000262454"/>
    </source>
</evidence>
<proteinExistence type="inferred from homology"/>
<evidence type="ECO:0000256" key="5">
    <source>
        <dbReference type="ARBA" id="ARBA00022490"/>
    </source>
</evidence>
<dbReference type="Pfam" id="PF01135">
    <property type="entry name" value="PCMT"/>
    <property type="match status" value="1"/>
</dbReference>
<evidence type="ECO:0000256" key="12">
    <source>
        <dbReference type="SAM" id="Coils"/>
    </source>
</evidence>
<dbReference type="EC" id="2.1.1.77" evidence="3"/>
<evidence type="ECO:0000256" key="3">
    <source>
        <dbReference type="ARBA" id="ARBA00011890"/>
    </source>
</evidence>
<dbReference type="Proteomes" id="UP000262454">
    <property type="component" value="Unassembled WGS sequence"/>
</dbReference>
<protein>
    <recommendedName>
        <fullName evidence="4">Protein-L-isoaspartate O-methyltransferase</fullName>
        <ecNumber evidence="3">2.1.1.77</ecNumber>
    </recommendedName>
    <alternativeName>
        <fullName evidence="11">L-isoaspartyl protein carboxyl methyltransferase</fullName>
    </alternativeName>
    <alternativeName>
        <fullName evidence="9">Protein L-isoaspartyl methyltransferase</fullName>
    </alternativeName>
    <alternativeName>
        <fullName evidence="10">Protein-beta-aspartate methyltransferase</fullName>
    </alternativeName>
</protein>
<dbReference type="GO" id="GO:0032259">
    <property type="term" value="P:methylation"/>
    <property type="evidence" value="ECO:0007669"/>
    <property type="project" value="UniProtKB-KW"/>
</dbReference>
<keyword evidence="5" id="KW-0963">Cytoplasm</keyword>
<dbReference type="GO" id="GO:0005737">
    <property type="term" value="C:cytoplasm"/>
    <property type="evidence" value="ECO:0007669"/>
    <property type="project" value="UniProtKB-SubCell"/>
</dbReference>
<accession>A0A348MMI0</accession>
<dbReference type="InterPro" id="IPR000682">
    <property type="entry name" value="PCMT"/>
</dbReference>
<keyword evidence="12" id="KW-0175">Coiled coil</keyword>
<evidence type="ECO:0000256" key="10">
    <source>
        <dbReference type="ARBA" id="ARBA00031323"/>
    </source>
</evidence>
<evidence type="ECO:0000256" key="1">
    <source>
        <dbReference type="ARBA" id="ARBA00004496"/>
    </source>
</evidence>
<dbReference type="GO" id="GO:0004719">
    <property type="term" value="F:protein-L-isoaspartate (D-aspartate) O-methyltransferase activity"/>
    <property type="evidence" value="ECO:0007669"/>
    <property type="project" value="UniProtKB-EC"/>
</dbReference>
<evidence type="ECO:0000256" key="8">
    <source>
        <dbReference type="ARBA" id="ARBA00022691"/>
    </source>
</evidence>
<evidence type="ECO:0000256" key="4">
    <source>
        <dbReference type="ARBA" id="ARBA00013346"/>
    </source>
</evidence>
<evidence type="ECO:0000256" key="2">
    <source>
        <dbReference type="ARBA" id="ARBA00005369"/>
    </source>
</evidence>
<keyword evidence="6" id="KW-0489">Methyltransferase</keyword>
<dbReference type="PANTHER" id="PTHR11579:SF0">
    <property type="entry name" value="PROTEIN-L-ISOASPARTATE(D-ASPARTATE) O-METHYLTRANSFERASE"/>
    <property type="match status" value="1"/>
</dbReference>
<name>A0A348MMI0_UNCW3</name>
<comment type="similarity">
    <text evidence="2">Belongs to the methyltransferase superfamily. L-isoaspartyl/D-aspartyl protein methyltransferase family.</text>
</comment>
<organism evidence="13 14">
    <name type="scientific">candidate division WOR-3 bacterium</name>
    <dbReference type="NCBI Taxonomy" id="2052148"/>
    <lineage>
        <taxon>Bacteria</taxon>
        <taxon>Bacteria division WOR-3</taxon>
    </lineage>
</organism>
<keyword evidence="8" id="KW-0949">S-adenosyl-L-methionine</keyword>
<dbReference type="Gene3D" id="3.40.50.150">
    <property type="entry name" value="Vaccinia Virus protein VP39"/>
    <property type="match status" value="1"/>
</dbReference>
<evidence type="ECO:0000313" key="13">
    <source>
        <dbReference type="EMBL" id="HAF08256.1"/>
    </source>
</evidence>
<feature type="non-terminal residue" evidence="13">
    <location>
        <position position="1"/>
    </location>
</feature>